<dbReference type="AlphaFoldDB" id="A0A2T1GAV7"/>
<comment type="caution">
    <text evidence="2">The sequence shown here is derived from an EMBL/GenBank/DDBJ whole genome shotgun (WGS) entry which is preliminary data.</text>
</comment>
<dbReference type="EMBL" id="PVWO01000261">
    <property type="protein sequence ID" value="PSB54410.1"/>
    <property type="molecule type" value="Genomic_DNA"/>
</dbReference>
<keyword evidence="1" id="KW-0812">Transmembrane</keyword>
<accession>A0A2T1GAV7</accession>
<keyword evidence="1" id="KW-0472">Membrane</keyword>
<dbReference type="OrthoDB" id="515558at2"/>
<dbReference type="PANTHER" id="PTHR35733">
    <property type="entry name" value="OS02G0307800 PROTEIN"/>
    <property type="match status" value="1"/>
</dbReference>
<evidence type="ECO:0000313" key="3">
    <source>
        <dbReference type="Proteomes" id="UP000238937"/>
    </source>
</evidence>
<dbReference type="Pfam" id="PF11282">
    <property type="entry name" value="DUF3082"/>
    <property type="match status" value="1"/>
</dbReference>
<name>A0A2T1GAV7_9CYAN</name>
<keyword evidence="3" id="KW-1185">Reference proteome</keyword>
<organism evidence="2 3">
    <name type="scientific">Chamaesiphon polymorphus CCALA 037</name>
    <dbReference type="NCBI Taxonomy" id="2107692"/>
    <lineage>
        <taxon>Bacteria</taxon>
        <taxon>Bacillati</taxon>
        <taxon>Cyanobacteriota</taxon>
        <taxon>Cyanophyceae</taxon>
        <taxon>Gomontiellales</taxon>
        <taxon>Chamaesiphonaceae</taxon>
        <taxon>Chamaesiphon</taxon>
    </lineage>
</organism>
<dbReference type="InterPro" id="IPR021434">
    <property type="entry name" value="DUF3082"/>
</dbReference>
<dbReference type="Proteomes" id="UP000238937">
    <property type="component" value="Unassembled WGS sequence"/>
</dbReference>
<evidence type="ECO:0000313" key="2">
    <source>
        <dbReference type="EMBL" id="PSB54410.1"/>
    </source>
</evidence>
<keyword evidence="1" id="KW-1133">Transmembrane helix</keyword>
<dbReference type="PANTHER" id="PTHR35733:SF1">
    <property type="entry name" value="OS02G0307800 PROTEIN"/>
    <property type="match status" value="1"/>
</dbReference>
<dbReference type="RefSeq" id="WP_106307970.1">
    <property type="nucleotide sequence ID" value="NZ_PVWO01000261.1"/>
</dbReference>
<evidence type="ECO:0000256" key="1">
    <source>
        <dbReference type="SAM" id="Phobius"/>
    </source>
</evidence>
<proteinExistence type="predicted"/>
<gene>
    <name evidence="2" type="ORF">C7B77_18245</name>
</gene>
<protein>
    <submittedName>
        <fullName evidence="2">DUF3082 domain-containing protein</fullName>
    </submittedName>
</protein>
<reference evidence="2 3" key="1">
    <citation type="submission" date="2018-03" db="EMBL/GenBank/DDBJ databases">
        <title>The ancient ancestry and fast evolution of plastids.</title>
        <authorList>
            <person name="Moore K.R."/>
            <person name="Magnabosco C."/>
            <person name="Momper L."/>
            <person name="Gold D.A."/>
            <person name="Bosak T."/>
            <person name="Fournier G.P."/>
        </authorList>
    </citation>
    <scope>NUCLEOTIDE SEQUENCE [LARGE SCALE GENOMIC DNA]</scope>
    <source>
        <strain evidence="2 3">CCALA 037</strain>
    </source>
</reference>
<sequence length="100" mass="10339">MTQITPPETTLPSPLRCLTGSLIAGMMSIAMYTMTSKIATTFATKPMVQKTNMAVNIATAVRTLVVGSTALGAAVFGIIAIGLILLAIQVAFSKQPSANP</sequence>
<feature type="transmembrane region" description="Helical" evidence="1">
    <location>
        <begin position="20"/>
        <end position="43"/>
    </location>
</feature>
<feature type="transmembrane region" description="Helical" evidence="1">
    <location>
        <begin position="64"/>
        <end position="92"/>
    </location>
</feature>